<evidence type="ECO:0000313" key="3">
    <source>
        <dbReference type="Proteomes" id="UP000664859"/>
    </source>
</evidence>
<feature type="region of interest" description="Disordered" evidence="1">
    <location>
        <begin position="374"/>
        <end position="420"/>
    </location>
</feature>
<reference evidence="2" key="1">
    <citation type="submission" date="2021-02" db="EMBL/GenBank/DDBJ databases">
        <title>First Annotated Genome of the Yellow-green Alga Tribonema minus.</title>
        <authorList>
            <person name="Mahan K.M."/>
        </authorList>
    </citation>
    <scope>NUCLEOTIDE SEQUENCE</scope>
    <source>
        <strain evidence="2">UTEX B ZZ1240</strain>
    </source>
</reference>
<protein>
    <submittedName>
        <fullName evidence="2">Uncharacterized protein</fullName>
    </submittedName>
</protein>
<evidence type="ECO:0000313" key="2">
    <source>
        <dbReference type="EMBL" id="KAG5182551.1"/>
    </source>
</evidence>
<feature type="compositionally biased region" description="Low complexity" evidence="1">
    <location>
        <begin position="48"/>
        <end position="67"/>
    </location>
</feature>
<name>A0A835YW21_9STRA</name>
<dbReference type="AlphaFoldDB" id="A0A835YW21"/>
<evidence type="ECO:0000256" key="1">
    <source>
        <dbReference type="SAM" id="MobiDB-lite"/>
    </source>
</evidence>
<keyword evidence="3" id="KW-1185">Reference proteome</keyword>
<gene>
    <name evidence="2" type="ORF">JKP88DRAFT_318404</name>
</gene>
<feature type="compositionally biased region" description="Polar residues" evidence="1">
    <location>
        <begin position="374"/>
        <end position="391"/>
    </location>
</feature>
<accession>A0A835YW21</accession>
<feature type="region of interest" description="Disordered" evidence="1">
    <location>
        <begin position="1"/>
        <end position="86"/>
    </location>
</feature>
<dbReference type="OrthoDB" id="47695at2759"/>
<dbReference type="Proteomes" id="UP000664859">
    <property type="component" value="Unassembled WGS sequence"/>
</dbReference>
<feature type="compositionally biased region" description="Gly residues" evidence="1">
    <location>
        <begin position="68"/>
        <end position="79"/>
    </location>
</feature>
<proteinExistence type="predicted"/>
<feature type="compositionally biased region" description="Acidic residues" evidence="1">
    <location>
        <begin position="35"/>
        <end position="47"/>
    </location>
</feature>
<dbReference type="EMBL" id="JAFCMP010000235">
    <property type="protein sequence ID" value="KAG5182551.1"/>
    <property type="molecule type" value="Genomic_DNA"/>
</dbReference>
<comment type="caution">
    <text evidence="2">The sequence shown here is derived from an EMBL/GenBank/DDBJ whole genome shotgun (WGS) entry which is preliminary data.</text>
</comment>
<organism evidence="2 3">
    <name type="scientific">Tribonema minus</name>
    <dbReference type="NCBI Taxonomy" id="303371"/>
    <lineage>
        <taxon>Eukaryota</taxon>
        <taxon>Sar</taxon>
        <taxon>Stramenopiles</taxon>
        <taxon>Ochrophyta</taxon>
        <taxon>PX clade</taxon>
        <taxon>Xanthophyceae</taxon>
        <taxon>Tribonematales</taxon>
        <taxon>Tribonemataceae</taxon>
        <taxon>Tribonema</taxon>
    </lineage>
</organism>
<sequence>MPQAGWGDLTDADIWGDQKETSKGGAAGAPKSPTSDDEADWSDDDDASASVSETTASRSPGASPARPSGGGGGGGGGAQRGRQLESDHELAMKLQKRGLQLESNRVKRQKARPMSDSVTTLAAALYSNMGLFCEEEARAAGRTTASASPQRAAGADKPDGECLARISKRTLLVKAWKPTYFIFELADLLLLYRSREDYIYHPKGTCIKKRIEIRHSHTLTPLKRKYYKDYGYLWHFTMEEQMDYGPAIVAKFAYQDKRPLEELGNKIAEGIREKRRTRARLSQYSYGGGHAAAASRSASPPPSAIYNATASNATGEPLRQCRAAYLGTLAPSQNLGSALKVYVAYGGGHAAAASRSASPPPSAIYNATASNATSGGVRSYGNSNRYATSASDYGGSARSGAAPPPADGGDKYSRWGTISE</sequence>